<dbReference type="AlphaFoldDB" id="A0A928Q3M2"/>
<evidence type="ECO:0000256" key="6">
    <source>
        <dbReference type="ARBA" id="ARBA00023098"/>
    </source>
</evidence>
<keyword evidence="5 8" id="KW-0460">Magnesium</keyword>
<proteinExistence type="inferred from homology"/>
<feature type="binding site" evidence="8">
    <location>
        <position position="25"/>
    </location>
    <ligand>
        <name>Mg(2+)</name>
        <dbReference type="ChEBI" id="CHEBI:18420"/>
    </ligand>
</feature>
<dbReference type="InterPro" id="IPR008278">
    <property type="entry name" value="4-PPantetheinyl_Trfase_dom"/>
</dbReference>
<dbReference type="GO" id="GO:0000287">
    <property type="term" value="F:magnesium ion binding"/>
    <property type="evidence" value="ECO:0007669"/>
    <property type="project" value="UniProtKB-UniRule"/>
</dbReference>
<dbReference type="SUPFAM" id="SSF56214">
    <property type="entry name" value="4'-phosphopantetheinyl transferase"/>
    <property type="match status" value="1"/>
</dbReference>
<protein>
    <recommendedName>
        <fullName evidence="8">Holo-[acyl-carrier-protein] synthase</fullName>
        <shortName evidence="8">Holo-ACP synthase</shortName>
        <ecNumber evidence="8">2.7.8.7</ecNumber>
    </recommendedName>
    <alternativeName>
        <fullName evidence="8">4'-phosphopantetheinyl transferase AcpS</fullName>
    </alternativeName>
</protein>
<dbReference type="EMBL" id="SVNY01000001">
    <property type="protein sequence ID" value="MBE6832065.1"/>
    <property type="molecule type" value="Genomic_DNA"/>
</dbReference>
<dbReference type="InterPro" id="IPR004568">
    <property type="entry name" value="Ppantetheine-prot_Trfase_dom"/>
</dbReference>
<comment type="cofactor">
    <cofactor evidence="8">
        <name>Mg(2+)</name>
        <dbReference type="ChEBI" id="CHEBI:18420"/>
    </cofactor>
</comment>
<name>A0A928Q3M2_9FIRM</name>
<feature type="binding site" evidence="8">
    <location>
        <position position="72"/>
    </location>
    <ligand>
        <name>Mg(2+)</name>
        <dbReference type="ChEBI" id="CHEBI:18420"/>
    </ligand>
</feature>
<accession>A0A928Q3M2</accession>
<feature type="compositionally biased region" description="Basic residues" evidence="9">
    <location>
        <begin position="198"/>
        <end position="209"/>
    </location>
</feature>
<dbReference type="Pfam" id="PF01648">
    <property type="entry name" value="ACPS"/>
    <property type="match status" value="1"/>
</dbReference>
<keyword evidence="8" id="KW-0963">Cytoplasm</keyword>
<evidence type="ECO:0000313" key="11">
    <source>
        <dbReference type="EMBL" id="MBE6832065.1"/>
    </source>
</evidence>
<dbReference type="GO" id="GO:0005737">
    <property type="term" value="C:cytoplasm"/>
    <property type="evidence" value="ECO:0007669"/>
    <property type="project" value="UniProtKB-SubCell"/>
</dbReference>
<dbReference type="EC" id="2.7.8.7" evidence="8"/>
<dbReference type="InterPro" id="IPR037143">
    <property type="entry name" value="4-PPantetheinyl_Trfase_dom_sf"/>
</dbReference>
<sequence length="247" mass="27013">MKGCWRRSNRFCRGRYRSMLSVGVDLLEISRMERAMQNPRFCRRILGDKEYDQLAGRGFPAASVAVSFCAKEAFSKALGTGVRGFLLREVQLLRDELGKPFLYLEGAALEAARKANLEFSVSATHTARYASVTVIGEKRRSKITVSKRRGACAHGGNAAVLTDPADQPGAEVQRKLISSVILMARLRKEELSHETIPKRRHAGAGRKSRSGGSLVFHPDGECGRGCGTASAGQGLRRAGRHSVRKGK</sequence>
<evidence type="ECO:0000313" key="12">
    <source>
        <dbReference type="Proteomes" id="UP000754750"/>
    </source>
</evidence>
<evidence type="ECO:0000256" key="9">
    <source>
        <dbReference type="SAM" id="MobiDB-lite"/>
    </source>
</evidence>
<evidence type="ECO:0000256" key="7">
    <source>
        <dbReference type="ARBA" id="ARBA00023160"/>
    </source>
</evidence>
<evidence type="ECO:0000256" key="3">
    <source>
        <dbReference type="ARBA" id="ARBA00022723"/>
    </source>
</evidence>
<dbReference type="Proteomes" id="UP000754750">
    <property type="component" value="Unassembled WGS sequence"/>
</dbReference>
<keyword evidence="3 8" id="KW-0479">Metal-binding</keyword>
<dbReference type="Gene3D" id="3.90.470.20">
    <property type="entry name" value="4'-phosphopantetheinyl transferase domain"/>
    <property type="match status" value="1"/>
</dbReference>
<gene>
    <name evidence="8 11" type="primary">acpS</name>
    <name evidence="11" type="ORF">E7512_00520</name>
</gene>
<keyword evidence="6 8" id="KW-0443">Lipid metabolism</keyword>
<dbReference type="InterPro" id="IPR002582">
    <property type="entry name" value="ACPS"/>
</dbReference>
<keyword evidence="1 8" id="KW-0444">Lipid biosynthesis</keyword>
<evidence type="ECO:0000256" key="8">
    <source>
        <dbReference type="HAMAP-Rule" id="MF_00101"/>
    </source>
</evidence>
<organism evidence="11 12">
    <name type="scientific">Faecalispora sporosphaeroides</name>
    <dbReference type="NCBI Taxonomy" id="1549"/>
    <lineage>
        <taxon>Bacteria</taxon>
        <taxon>Bacillati</taxon>
        <taxon>Bacillota</taxon>
        <taxon>Clostridia</taxon>
        <taxon>Eubacteriales</taxon>
        <taxon>Oscillospiraceae</taxon>
        <taxon>Faecalispora</taxon>
    </lineage>
</organism>
<comment type="function">
    <text evidence="8">Transfers the 4'-phosphopantetheine moiety from coenzyme A to a Ser of acyl-carrier-protein.</text>
</comment>
<evidence type="ECO:0000256" key="5">
    <source>
        <dbReference type="ARBA" id="ARBA00022842"/>
    </source>
</evidence>
<feature type="region of interest" description="Disordered" evidence="9">
    <location>
        <begin position="193"/>
        <end position="247"/>
    </location>
</feature>
<comment type="caution">
    <text evidence="11">The sequence shown here is derived from an EMBL/GenBank/DDBJ whole genome shotgun (WGS) entry which is preliminary data.</text>
</comment>
<dbReference type="GO" id="GO:0006633">
    <property type="term" value="P:fatty acid biosynthetic process"/>
    <property type="evidence" value="ECO:0007669"/>
    <property type="project" value="UniProtKB-UniRule"/>
</dbReference>
<evidence type="ECO:0000256" key="2">
    <source>
        <dbReference type="ARBA" id="ARBA00022679"/>
    </source>
</evidence>
<evidence type="ECO:0000256" key="4">
    <source>
        <dbReference type="ARBA" id="ARBA00022832"/>
    </source>
</evidence>
<keyword evidence="4 8" id="KW-0276">Fatty acid metabolism</keyword>
<keyword evidence="7 8" id="KW-0275">Fatty acid biosynthesis</keyword>
<comment type="similarity">
    <text evidence="8">Belongs to the P-Pant transferase superfamily. AcpS family.</text>
</comment>
<comment type="subcellular location">
    <subcellularLocation>
        <location evidence="8">Cytoplasm</location>
    </subcellularLocation>
</comment>
<evidence type="ECO:0000256" key="1">
    <source>
        <dbReference type="ARBA" id="ARBA00022516"/>
    </source>
</evidence>
<feature type="compositionally biased region" description="Basic residues" evidence="9">
    <location>
        <begin position="237"/>
        <end position="247"/>
    </location>
</feature>
<evidence type="ECO:0000259" key="10">
    <source>
        <dbReference type="Pfam" id="PF01648"/>
    </source>
</evidence>
<comment type="catalytic activity">
    <reaction evidence="8">
        <text>apo-[ACP] + CoA = holo-[ACP] + adenosine 3',5'-bisphosphate + H(+)</text>
        <dbReference type="Rhea" id="RHEA:12068"/>
        <dbReference type="Rhea" id="RHEA-COMP:9685"/>
        <dbReference type="Rhea" id="RHEA-COMP:9690"/>
        <dbReference type="ChEBI" id="CHEBI:15378"/>
        <dbReference type="ChEBI" id="CHEBI:29999"/>
        <dbReference type="ChEBI" id="CHEBI:57287"/>
        <dbReference type="ChEBI" id="CHEBI:58343"/>
        <dbReference type="ChEBI" id="CHEBI:64479"/>
        <dbReference type="EC" id="2.7.8.7"/>
    </reaction>
</comment>
<dbReference type="NCBIfam" id="TIGR00556">
    <property type="entry name" value="pantethn_trn"/>
    <property type="match status" value="1"/>
</dbReference>
<dbReference type="NCBIfam" id="TIGR00516">
    <property type="entry name" value="acpS"/>
    <property type="match status" value="1"/>
</dbReference>
<dbReference type="GO" id="GO:0008897">
    <property type="term" value="F:holo-[acyl-carrier-protein] synthase activity"/>
    <property type="evidence" value="ECO:0007669"/>
    <property type="project" value="UniProtKB-UniRule"/>
</dbReference>
<reference evidence="11" key="1">
    <citation type="submission" date="2019-04" db="EMBL/GenBank/DDBJ databases">
        <title>Evolution of Biomass-Degrading Anaerobic Consortia Revealed by Metagenomics.</title>
        <authorList>
            <person name="Peng X."/>
        </authorList>
    </citation>
    <scope>NUCLEOTIDE SEQUENCE</scope>
    <source>
        <strain evidence="11">SIG551</strain>
    </source>
</reference>
<dbReference type="HAMAP" id="MF_00101">
    <property type="entry name" value="AcpS"/>
    <property type="match status" value="1"/>
</dbReference>
<feature type="domain" description="4'-phosphopantetheinyl transferase" evidence="10">
    <location>
        <begin position="21"/>
        <end position="110"/>
    </location>
</feature>
<keyword evidence="2 8" id="KW-0808">Transferase</keyword>